<sequence>MTGELVHKPKHYNHGEIDLIESWYKTYPWDQFVAIMESHIDKYIKRHRYKGNATQDLEKALEYTKRLVEYWLLESVNE</sequence>
<accession>A0AB38VN76</accession>
<protein>
    <submittedName>
        <fullName evidence="1">Phage protein</fullName>
    </submittedName>
</protein>
<dbReference type="EMBL" id="LR134265">
    <property type="protein sequence ID" value="VED65877.1"/>
    <property type="molecule type" value="Genomic_DNA"/>
</dbReference>
<dbReference type="InterPro" id="IPR021739">
    <property type="entry name" value="SaV-like"/>
</dbReference>
<gene>
    <name evidence="1" type="ORF">NCTC8184_01940</name>
</gene>
<name>A0AB38VN76_STRAG</name>
<evidence type="ECO:0000313" key="1">
    <source>
        <dbReference type="EMBL" id="VED65877.1"/>
    </source>
</evidence>
<dbReference type="Proteomes" id="UP000268870">
    <property type="component" value="Chromosome"/>
</dbReference>
<dbReference type="Pfam" id="PF11753">
    <property type="entry name" value="DUF3310"/>
    <property type="match status" value="1"/>
</dbReference>
<organism evidence="1 2">
    <name type="scientific">Streptococcus agalactiae</name>
    <dbReference type="NCBI Taxonomy" id="1311"/>
    <lineage>
        <taxon>Bacteria</taxon>
        <taxon>Bacillati</taxon>
        <taxon>Bacillota</taxon>
        <taxon>Bacilli</taxon>
        <taxon>Lactobacillales</taxon>
        <taxon>Streptococcaceae</taxon>
        <taxon>Streptococcus</taxon>
    </lineage>
</organism>
<proteinExistence type="predicted"/>
<reference evidence="1 2" key="1">
    <citation type="submission" date="2018-12" db="EMBL/GenBank/DDBJ databases">
        <authorList>
            <consortium name="Pathogen Informatics"/>
        </authorList>
    </citation>
    <scope>NUCLEOTIDE SEQUENCE [LARGE SCALE GENOMIC DNA]</scope>
    <source>
        <strain evidence="1 2">NCTC8184</strain>
    </source>
</reference>
<dbReference type="RefSeq" id="WP_000145465.1">
    <property type="nucleotide sequence ID" value="NZ_CDCI01000012.1"/>
</dbReference>
<dbReference type="AlphaFoldDB" id="A0AB38VN76"/>
<evidence type="ECO:0000313" key="2">
    <source>
        <dbReference type="Proteomes" id="UP000268870"/>
    </source>
</evidence>